<reference evidence="6 7" key="1">
    <citation type="submission" date="2019-01" db="EMBL/GenBank/DDBJ databases">
        <authorList>
            <person name="Chen W.-M."/>
        </authorList>
    </citation>
    <scope>NUCLEOTIDE SEQUENCE [LARGE SCALE GENOMIC DNA]</scope>
    <source>
        <strain evidence="6 7">YBJ-36</strain>
    </source>
</reference>
<evidence type="ECO:0000256" key="1">
    <source>
        <dbReference type="ARBA" id="ARBA00009437"/>
    </source>
</evidence>
<evidence type="ECO:0000256" key="3">
    <source>
        <dbReference type="ARBA" id="ARBA00023125"/>
    </source>
</evidence>
<dbReference type="AlphaFoldDB" id="A0A3S2V6J5"/>
<dbReference type="Pfam" id="PF03466">
    <property type="entry name" value="LysR_substrate"/>
    <property type="match status" value="1"/>
</dbReference>
<dbReference type="Gene3D" id="3.40.190.290">
    <property type="match status" value="1"/>
</dbReference>
<dbReference type="PANTHER" id="PTHR30126:SF39">
    <property type="entry name" value="HTH-TYPE TRANSCRIPTIONAL REGULATOR CYSL"/>
    <property type="match status" value="1"/>
</dbReference>
<dbReference type="OrthoDB" id="9785745at2"/>
<dbReference type="SUPFAM" id="SSF53850">
    <property type="entry name" value="Periplasmic binding protein-like II"/>
    <property type="match status" value="1"/>
</dbReference>
<keyword evidence="4" id="KW-0804">Transcription</keyword>
<protein>
    <submittedName>
        <fullName evidence="6">LysR family transcriptional regulator</fullName>
    </submittedName>
</protein>
<keyword evidence="3" id="KW-0238">DNA-binding</keyword>
<dbReference type="Proteomes" id="UP000282759">
    <property type="component" value="Unassembled WGS sequence"/>
</dbReference>
<dbReference type="InterPro" id="IPR000847">
    <property type="entry name" value="LysR_HTH_N"/>
</dbReference>
<dbReference type="RefSeq" id="WP_127706968.1">
    <property type="nucleotide sequence ID" value="NZ_SACK01000008.1"/>
</dbReference>
<accession>A0A3S2V6J5</accession>
<dbReference type="Pfam" id="PF00126">
    <property type="entry name" value="HTH_1"/>
    <property type="match status" value="1"/>
</dbReference>
<dbReference type="CDD" id="cd08420">
    <property type="entry name" value="PBP2_CysL_like"/>
    <property type="match status" value="1"/>
</dbReference>
<gene>
    <name evidence="6" type="ORF">EOD41_16570</name>
</gene>
<comment type="similarity">
    <text evidence="1">Belongs to the LysR transcriptional regulatory family.</text>
</comment>
<dbReference type="Gene3D" id="1.10.10.10">
    <property type="entry name" value="Winged helix-like DNA-binding domain superfamily/Winged helix DNA-binding domain"/>
    <property type="match status" value="1"/>
</dbReference>
<feature type="domain" description="HTH lysR-type" evidence="5">
    <location>
        <begin position="1"/>
        <end position="59"/>
    </location>
</feature>
<dbReference type="SUPFAM" id="SSF46785">
    <property type="entry name" value="Winged helix' DNA-binding domain"/>
    <property type="match status" value="1"/>
</dbReference>
<dbReference type="InterPro" id="IPR036388">
    <property type="entry name" value="WH-like_DNA-bd_sf"/>
</dbReference>
<dbReference type="InterPro" id="IPR036390">
    <property type="entry name" value="WH_DNA-bd_sf"/>
</dbReference>
<dbReference type="PROSITE" id="PS50931">
    <property type="entry name" value="HTH_LYSR"/>
    <property type="match status" value="1"/>
</dbReference>
<dbReference type="GO" id="GO:0000976">
    <property type="term" value="F:transcription cis-regulatory region binding"/>
    <property type="evidence" value="ECO:0007669"/>
    <property type="project" value="TreeGrafter"/>
</dbReference>
<dbReference type="EMBL" id="SACK01000008">
    <property type="protein sequence ID" value="RVT98406.1"/>
    <property type="molecule type" value="Genomic_DNA"/>
</dbReference>
<keyword evidence="7" id="KW-1185">Reference proteome</keyword>
<evidence type="ECO:0000256" key="2">
    <source>
        <dbReference type="ARBA" id="ARBA00023015"/>
    </source>
</evidence>
<evidence type="ECO:0000256" key="4">
    <source>
        <dbReference type="ARBA" id="ARBA00023163"/>
    </source>
</evidence>
<name>A0A3S2V6J5_9SPHI</name>
<comment type="caution">
    <text evidence="6">The sequence shown here is derived from an EMBL/GenBank/DDBJ whole genome shotgun (WGS) entry which is preliminary data.</text>
</comment>
<proteinExistence type="inferred from homology"/>
<dbReference type="GO" id="GO:0003700">
    <property type="term" value="F:DNA-binding transcription factor activity"/>
    <property type="evidence" value="ECO:0007669"/>
    <property type="project" value="InterPro"/>
</dbReference>
<dbReference type="FunFam" id="1.10.10.10:FF:000001">
    <property type="entry name" value="LysR family transcriptional regulator"/>
    <property type="match status" value="1"/>
</dbReference>
<keyword evidence="2" id="KW-0805">Transcription regulation</keyword>
<dbReference type="PANTHER" id="PTHR30126">
    <property type="entry name" value="HTH-TYPE TRANSCRIPTIONAL REGULATOR"/>
    <property type="match status" value="1"/>
</dbReference>
<evidence type="ECO:0000259" key="5">
    <source>
        <dbReference type="PROSITE" id="PS50931"/>
    </source>
</evidence>
<dbReference type="InterPro" id="IPR005119">
    <property type="entry name" value="LysR_subst-bd"/>
</dbReference>
<organism evidence="6 7">
    <name type="scientific">Mucilaginibacter limnophilus</name>
    <dbReference type="NCBI Taxonomy" id="1932778"/>
    <lineage>
        <taxon>Bacteria</taxon>
        <taxon>Pseudomonadati</taxon>
        <taxon>Bacteroidota</taxon>
        <taxon>Sphingobacteriia</taxon>
        <taxon>Sphingobacteriales</taxon>
        <taxon>Sphingobacteriaceae</taxon>
        <taxon>Mucilaginibacter</taxon>
    </lineage>
</organism>
<dbReference type="PRINTS" id="PR00039">
    <property type="entry name" value="HTHLYSR"/>
</dbReference>
<evidence type="ECO:0000313" key="6">
    <source>
        <dbReference type="EMBL" id="RVT98406.1"/>
    </source>
</evidence>
<sequence length="298" mass="33728">MLDFRLKVFDTVAKRLSFTRAAEELYITQPAVTKHIRELEAYFKTSLIERSGNRKVSLTPAGRILLAYAEQIASVYKGLEFEMNALVNKHSGVLRIGASTTVAQYVLPPVLAGFHERFKDVKVILVTGNTEQVEEALLKKEIDLGIIEGMTRQPQISYQEFGKDELVLVSSISNQKLKKYVLKPEELKNYPFLLREPGSGTLEFIAYALKERDIRLNDLNVEMQLGSTESMKSYLLNSNCIAFLSVHAIVKELKSGECRIVDVEGLSITRPFHFIQPLGHPLPLAELFQRFSSTYRLS</sequence>
<evidence type="ECO:0000313" key="7">
    <source>
        <dbReference type="Proteomes" id="UP000282759"/>
    </source>
</evidence>